<protein>
    <recommendedName>
        <fullName evidence="2">Carboxypeptidase</fullName>
        <ecNumber evidence="2">3.4.16.-</ecNumber>
    </recommendedName>
</protein>
<dbReference type="GO" id="GO:0004185">
    <property type="term" value="F:serine-type carboxypeptidase activity"/>
    <property type="evidence" value="ECO:0007669"/>
    <property type="project" value="UniProtKB-UniRule"/>
</dbReference>
<name>A0A7S0LD74_9EUKA</name>
<dbReference type="GO" id="GO:0006508">
    <property type="term" value="P:proteolysis"/>
    <property type="evidence" value="ECO:0007669"/>
    <property type="project" value="UniProtKB-KW"/>
</dbReference>
<dbReference type="InterPro" id="IPR033124">
    <property type="entry name" value="Ser_caboxypep_his_AS"/>
</dbReference>
<accession>A0A7S0LD74</accession>
<proteinExistence type="inferred from homology"/>
<organism evidence="3">
    <name type="scientific">Coccolithus braarudii</name>
    <dbReference type="NCBI Taxonomy" id="221442"/>
    <lineage>
        <taxon>Eukaryota</taxon>
        <taxon>Haptista</taxon>
        <taxon>Haptophyta</taxon>
        <taxon>Prymnesiophyceae</taxon>
        <taxon>Coccolithales</taxon>
        <taxon>Coccolithaceae</taxon>
        <taxon>Coccolithus</taxon>
    </lineage>
</organism>
<reference evidence="3" key="1">
    <citation type="submission" date="2021-01" db="EMBL/GenBank/DDBJ databases">
        <authorList>
            <person name="Corre E."/>
            <person name="Pelletier E."/>
            <person name="Niang G."/>
            <person name="Scheremetjew M."/>
            <person name="Finn R."/>
            <person name="Kale V."/>
            <person name="Holt S."/>
            <person name="Cochrane G."/>
            <person name="Meng A."/>
            <person name="Brown T."/>
            <person name="Cohen L."/>
        </authorList>
    </citation>
    <scope>NUCLEOTIDE SEQUENCE</scope>
    <source>
        <strain evidence="3">PLY182g</strain>
    </source>
</reference>
<evidence type="ECO:0000313" key="3">
    <source>
        <dbReference type="EMBL" id="CAD8609481.1"/>
    </source>
</evidence>
<dbReference type="Pfam" id="PF00450">
    <property type="entry name" value="Peptidase_S10"/>
    <property type="match status" value="1"/>
</dbReference>
<dbReference type="PANTHER" id="PTHR11802:SF201">
    <property type="entry name" value="CARBOXYPEPTIDASE"/>
    <property type="match status" value="1"/>
</dbReference>
<dbReference type="PROSITE" id="PS00560">
    <property type="entry name" value="CARBOXYPEPT_SER_HIS"/>
    <property type="match status" value="1"/>
</dbReference>
<keyword evidence="2" id="KW-0645">Protease</keyword>
<evidence type="ECO:0000256" key="2">
    <source>
        <dbReference type="RuleBase" id="RU361156"/>
    </source>
</evidence>
<evidence type="ECO:0000256" key="1">
    <source>
        <dbReference type="ARBA" id="ARBA00009431"/>
    </source>
</evidence>
<keyword evidence="2" id="KW-0378">Hydrolase</keyword>
<comment type="similarity">
    <text evidence="1 2">Belongs to the peptidase S10 family.</text>
</comment>
<sequence length="367" mass="40706">MFYNPYNWARVANTLYVSQPKGVGFSYCESQPCVNTDLTAAQDAVDFFHAFFDKYPSFKQNDFYLTAESYGGIYIPTFMKLMDADGGFPNLKGAAIGDGCWGNEVGLCAFSTGKSQQIQIETFHGHSMISNQRYASLNAACAPWGNTDILRASCALQLAEANLEIGRFDVYNIYDTCAGDTSKAKRTMKEWNAMLSDARVSVEGIASPRHPQLGEALNDYPCGGDRAASAWLSFPEVATALNVKKTSGMVYHKGPMDFSGNLLPLYAELISKYRMLIYSGDTDACVPTWGTLDWIDSLNMTVKKSWRPWQAEHLDRPGNQRAGYVVQYDVNDFTLATIQGAGHMVPTYKPNFALTMLSKWLKNEPLA</sequence>
<dbReference type="PROSITE" id="PS00131">
    <property type="entry name" value="CARBOXYPEPT_SER_SER"/>
    <property type="match status" value="1"/>
</dbReference>
<dbReference type="InterPro" id="IPR001563">
    <property type="entry name" value="Peptidase_S10"/>
</dbReference>
<dbReference type="EC" id="3.4.16.-" evidence="2"/>
<keyword evidence="2" id="KW-0121">Carboxypeptidase</keyword>
<dbReference type="PRINTS" id="PR00724">
    <property type="entry name" value="CRBOXYPTASEC"/>
</dbReference>
<dbReference type="InterPro" id="IPR029058">
    <property type="entry name" value="AB_hydrolase_fold"/>
</dbReference>
<dbReference type="EMBL" id="HBEY01027198">
    <property type="protein sequence ID" value="CAD8609481.1"/>
    <property type="molecule type" value="Transcribed_RNA"/>
</dbReference>
<gene>
    <name evidence="3" type="ORF">CPEL01642_LOCUS12859</name>
</gene>
<dbReference type="PANTHER" id="PTHR11802">
    <property type="entry name" value="SERINE PROTEASE FAMILY S10 SERINE CARBOXYPEPTIDASE"/>
    <property type="match status" value="1"/>
</dbReference>
<dbReference type="InterPro" id="IPR018202">
    <property type="entry name" value="Ser_caboxypep_ser_AS"/>
</dbReference>
<dbReference type="SUPFAM" id="SSF53474">
    <property type="entry name" value="alpha/beta-Hydrolases"/>
    <property type="match status" value="1"/>
</dbReference>
<dbReference type="Gene3D" id="3.40.50.1820">
    <property type="entry name" value="alpha/beta hydrolase"/>
    <property type="match status" value="1"/>
</dbReference>
<dbReference type="AlphaFoldDB" id="A0A7S0LD74"/>
<dbReference type="Gene3D" id="3.40.50.12670">
    <property type="match status" value="1"/>
</dbReference>